<name>A0A5B7IEH9_PORTR</name>
<protein>
    <submittedName>
        <fullName evidence="1">Uncharacterized protein</fullName>
    </submittedName>
</protein>
<evidence type="ECO:0000313" key="2">
    <source>
        <dbReference type="Proteomes" id="UP000324222"/>
    </source>
</evidence>
<sequence>MDKLIIRGPIVGSFIPLDFTFFLPSHSSTLEKDMRIKYRIKAKDFMAWTRRFLPKVGSEGRRITGPFVMVMWRYDPP</sequence>
<gene>
    <name evidence="1" type="ORF">E2C01_073657</name>
</gene>
<accession>A0A5B7IEH9</accession>
<dbReference type="EMBL" id="VSRR010050368">
    <property type="protein sequence ID" value="MPC79144.1"/>
    <property type="molecule type" value="Genomic_DNA"/>
</dbReference>
<dbReference type="Proteomes" id="UP000324222">
    <property type="component" value="Unassembled WGS sequence"/>
</dbReference>
<organism evidence="1 2">
    <name type="scientific">Portunus trituberculatus</name>
    <name type="common">Swimming crab</name>
    <name type="synonym">Neptunus trituberculatus</name>
    <dbReference type="NCBI Taxonomy" id="210409"/>
    <lineage>
        <taxon>Eukaryota</taxon>
        <taxon>Metazoa</taxon>
        <taxon>Ecdysozoa</taxon>
        <taxon>Arthropoda</taxon>
        <taxon>Crustacea</taxon>
        <taxon>Multicrustacea</taxon>
        <taxon>Malacostraca</taxon>
        <taxon>Eumalacostraca</taxon>
        <taxon>Eucarida</taxon>
        <taxon>Decapoda</taxon>
        <taxon>Pleocyemata</taxon>
        <taxon>Brachyura</taxon>
        <taxon>Eubrachyura</taxon>
        <taxon>Portunoidea</taxon>
        <taxon>Portunidae</taxon>
        <taxon>Portuninae</taxon>
        <taxon>Portunus</taxon>
    </lineage>
</organism>
<keyword evidence="2" id="KW-1185">Reference proteome</keyword>
<proteinExistence type="predicted"/>
<reference evidence="1 2" key="1">
    <citation type="submission" date="2019-05" db="EMBL/GenBank/DDBJ databases">
        <title>Another draft genome of Portunus trituberculatus and its Hox gene families provides insights of decapod evolution.</title>
        <authorList>
            <person name="Jeong J.-H."/>
            <person name="Song I."/>
            <person name="Kim S."/>
            <person name="Choi T."/>
            <person name="Kim D."/>
            <person name="Ryu S."/>
            <person name="Kim W."/>
        </authorList>
    </citation>
    <scope>NUCLEOTIDE SEQUENCE [LARGE SCALE GENOMIC DNA]</scope>
    <source>
        <tissue evidence="1">Muscle</tissue>
    </source>
</reference>
<comment type="caution">
    <text evidence="1">The sequence shown here is derived from an EMBL/GenBank/DDBJ whole genome shotgun (WGS) entry which is preliminary data.</text>
</comment>
<evidence type="ECO:0000313" key="1">
    <source>
        <dbReference type="EMBL" id="MPC79144.1"/>
    </source>
</evidence>
<dbReference type="AlphaFoldDB" id="A0A5B7IEH9"/>